<dbReference type="InterPro" id="IPR048279">
    <property type="entry name" value="MdtK-like"/>
</dbReference>
<feature type="transmembrane region" description="Helical" evidence="13">
    <location>
        <begin position="315"/>
        <end position="338"/>
    </location>
</feature>
<comment type="function">
    <text evidence="1">Multidrug efflux pump.</text>
</comment>
<keyword evidence="5" id="KW-0813">Transport</keyword>
<evidence type="ECO:0000313" key="14">
    <source>
        <dbReference type="EMBL" id="SOY27641.1"/>
    </source>
</evidence>
<keyword evidence="15" id="KW-1185">Reference proteome</keyword>
<feature type="transmembrane region" description="Helical" evidence="13">
    <location>
        <begin position="12"/>
        <end position="35"/>
    </location>
</feature>
<evidence type="ECO:0000313" key="15">
    <source>
        <dbReference type="Proteomes" id="UP000236311"/>
    </source>
</evidence>
<evidence type="ECO:0000256" key="2">
    <source>
        <dbReference type="ARBA" id="ARBA00004651"/>
    </source>
</evidence>
<proteinExistence type="inferred from homology"/>
<evidence type="ECO:0000256" key="8">
    <source>
        <dbReference type="ARBA" id="ARBA00022692"/>
    </source>
</evidence>
<feature type="transmembrane region" description="Helical" evidence="13">
    <location>
        <begin position="418"/>
        <end position="436"/>
    </location>
</feature>
<dbReference type="GO" id="GO:0006811">
    <property type="term" value="P:monoatomic ion transport"/>
    <property type="evidence" value="ECO:0007669"/>
    <property type="project" value="UniProtKB-KW"/>
</dbReference>
<feature type="transmembrane region" description="Helical" evidence="13">
    <location>
        <begin position="394"/>
        <end position="412"/>
    </location>
</feature>
<keyword evidence="10" id="KW-0406">Ion transport</keyword>
<dbReference type="GO" id="GO:0005886">
    <property type="term" value="C:plasma membrane"/>
    <property type="evidence" value="ECO:0007669"/>
    <property type="project" value="UniProtKB-SubCell"/>
</dbReference>
<comment type="subcellular location">
    <subcellularLocation>
        <location evidence="2">Cell membrane</location>
        <topology evidence="2">Multi-pass membrane protein</topology>
    </subcellularLocation>
</comment>
<evidence type="ECO:0000256" key="1">
    <source>
        <dbReference type="ARBA" id="ARBA00003408"/>
    </source>
</evidence>
<evidence type="ECO:0000256" key="11">
    <source>
        <dbReference type="ARBA" id="ARBA00023136"/>
    </source>
</evidence>
<evidence type="ECO:0000256" key="4">
    <source>
        <dbReference type="ARBA" id="ARBA00020268"/>
    </source>
</evidence>
<dbReference type="InterPro" id="IPR002528">
    <property type="entry name" value="MATE_fam"/>
</dbReference>
<organism evidence="14 15">
    <name type="scientific">Acetatifactor muris</name>
    <dbReference type="NCBI Taxonomy" id="879566"/>
    <lineage>
        <taxon>Bacteria</taxon>
        <taxon>Bacillati</taxon>
        <taxon>Bacillota</taxon>
        <taxon>Clostridia</taxon>
        <taxon>Lachnospirales</taxon>
        <taxon>Lachnospiraceae</taxon>
        <taxon>Acetatifactor</taxon>
    </lineage>
</organism>
<dbReference type="Proteomes" id="UP000236311">
    <property type="component" value="Unassembled WGS sequence"/>
</dbReference>
<feature type="transmembrane region" description="Helical" evidence="13">
    <location>
        <begin position="134"/>
        <end position="151"/>
    </location>
</feature>
<evidence type="ECO:0000256" key="10">
    <source>
        <dbReference type="ARBA" id="ARBA00023065"/>
    </source>
</evidence>
<feature type="transmembrane region" description="Helical" evidence="13">
    <location>
        <begin position="163"/>
        <end position="188"/>
    </location>
</feature>
<feature type="transmembrane region" description="Helical" evidence="13">
    <location>
        <begin position="236"/>
        <end position="260"/>
    </location>
</feature>
<dbReference type="GO" id="GO:0042910">
    <property type="term" value="F:xenobiotic transmembrane transporter activity"/>
    <property type="evidence" value="ECO:0007669"/>
    <property type="project" value="InterPro"/>
</dbReference>
<evidence type="ECO:0000256" key="6">
    <source>
        <dbReference type="ARBA" id="ARBA00022449"/>
    </source>
</evidence>
<dbReference type="NCBIfam" id="TIGR00797">
    <property type="entry name" value="matE"/>
    <property type="match status" value="1"/>
</dbReference>
<name>A0A2K4ZB14_9FIRM</name>
<keyword evidence="8 13" id="KW-0812">Transmembrane</keyword>
<feature type="transmembrane region" description="Helical" evidence="13">
    <location>
        <begin position="100"/>
        <end position="122"/>
    </location>
</feature>
<feature type="transmembrane region" description="Helical" evidence="13">
    <location>
        <begin position="60"/>
        <end position="80"/>
    </location>
</feature>
<keyword evidence="7" id="KW-1003">Cell membrane</keyword>
<gene>
    <name evidence="14" type="primary">mepA_2</name>
    <name evidence="14" type="ORF">AMURIS_00345</name>
</gene>
<dbReference type="OrthoDB" id="9811110at2"/>
<dbReference type="PIRSF" id="PIRSF006603">
    <property type="entry name" value="DinF"/>
    <property type="match status" value="1"/>
</dbReference>
<reference evidence="14 15" key="1">
    <citation type="submission" date="2018-01" db="EMBL/GenBank/DDBJ databases">
        <authorList>
            <person name="Gaut B.S."/>
            <person name="Morton B.R."/>
            <person name="Clegg M.T."/>
            <person name="Duvall M.R."/>
        </authorList>
    </citation>
    <scope>NUCLEOTIDE SEQUENCE [LARGE SCALE GENOMIC DNA]</scope>
    <source>
        <strain evidence="14">GP69</strain>
    </source>
</reference>
<keyword evidence="11 13" id="KW-0472">Membrane</keyword>
<evidence type="ECO:0000256" key="12">
    <source>
        <dbReference type="ARBA" id="ARBA00031636"/>
    </source>
</evidence>
<feature type="transmembrane region" description="Helical" evidence="13">
    <location>
        <begin position="194"/>
        <end position="215"/>
    </location>
</feature>
<dbReference type="GO" id="GO:0015297">
    <property type="term" value="F:antiporter activity"/>
    <property type="evidence" value="ECO:0007669"/>
    <property type="project" value="UniProtKB-KW"/>
</dbReference>
<dbReference type="Pfam" id="PF01554">
    <property type="entry name" value="MatE"/>
    <property type="match status" value="2"/>
</dbReference>
<sequence>MEQTFMKEKKILPLVLSMSTPMVISMAVNALYNIVDSYFVAQLNEEAMTALALVYPVQNIINAIAIGFAIGINAVIALYLGAGDQENADKAATQGLLLNLFHGIVLALVCTAVMPGFLHLFSSDETVISMSLEYSGRVFLFAPVITSGLVFEKLFQAVGKMKISMFSMMCGCMANIILDPLMIFGAGVFPAMGIAGAAYATGIGQVITLAVYLIFYKTASIPVKMKRTALRPNRNIAARLYSIGISATLNLALPSLLISVLNGILAEFSDKYVLVLGVYYKLQTFIYLTANGIIQGIRPLMGYNYGAGEKLRVRKIFHTTLALTAGVMAVGMVLSRAVPAWLMGLFTNQSETLANGVTALRIISLGFVISAVSVTCSGALEGLGKGVPSLCISLLRYIVIIMPLSFLLSRALKAEGVWWAFCITEFIMAGISYFIYCKNEFLPVPGNSDLQRSAES</sequence>
<dbReference type="EMBL" id="OFSM01000002">
    <property type="protein sequence ID" value="SOY27641.1"/>
    <property type="molecule type" value="Genomic_DNA"/>
</dbReference>
<dbReference type="PANTHER" id="PTHR43298">
    <property type="entry name" value="MULTIDRUG RESISTANCE PROTEIN NORM-RELATED"/>
    <property type="match status" value="1"/>
</dbReference>
<keyword evidence="6" id="KW-0050">Antiport</keyword>
<feature type="transmembrane region" description="Helical" evidence="13">
    <location>
        <begin position="358"/>
        <end position="382"/>
    </location>
</feature>
<evidence type="ECO:0000256" key="7">
    <source>
        <dbReference type="ARBA" id="ARBA00022475"/>
    </source>
</evidence>
<accession>A0A2K4ZB14</accession>
<evidence type="ECO:0000256" key="13">
    <source>
        <dbReference type="SAM" id="Phobius"/>
    </source>
</evidence>
<evidence type="ECO:0000256" key="3">
    <source>
        <dbReference type="ARBA" id="ARBA00010199"/>
    </source>
</evidence>
<dbReference type="InterPro" id="IPR050222">
    <property type="entry name" value="MATE_MdtK"/>
</dbReference>
<evidence type="ECO:0000256" key="9">
    <source>
        <dbReference type="ARBA" id="ARBA00022989"/>
    </source>
</evidence>
<feature type="transmembrane region" description="Helical" evidence="13">
    <location>
        <begin position="272"/>
        <end position="294"/>
    </location>
</feature>
<comment type="similarity">
    <text evidence="3">Belongs to the multi antimicrobial extrusion (MATE) (TC 2.A.66.1) family.</text>
</comment>
<keyword evidence="9 13" id="KW-1133">Transmembrane helix</keyword>
<dbReference type="RefSeq" id="WP_103237983.1">
    <property type="nucleotide sequence ID" value="NZ_JANJZD010000002.1"/>
</dbReference>
<dbReference type="AlphaFoldDB" id="A0A2K4ZB14"/>
<dbReference type="PANTHER" id="PTHR43298:SF2">
    <property type="entry name" value="FMN_FAD EXPORTER YEEO-RELATED"/>
    <property type="match status" value="1"/>
</dbReference>
<evidence type="ECO:0000256" key="5">
    <source>
        <dbReference type="ARBA" id="ARBA00022448"/>
    </source>
</evidence>
<protein>
    <recommendedName>
        <fullName evidence="4">Probable multidrug resistance protein NorM</fullName>
    </recommendedName>
    <alternativeName>
        <fullName evidence="12">Multidrug-efflux transporter</fullName>
    </alternativeName>
</protein>